<reference evidence="3 4" key="2">
    <citation type="journal article" date="2021" name="Curr. Genet.">
        <title>Genetic response to nitrogen starvation in the aggressive Eucalyptus foliar pathogen Teratosphaeria destructans.</title>
        <authorList>
            <person name="Havenga M."/>
            <person name="Wingfield B.D."/>
            <person name="Wingfield M.J."/>
            <person name="Dreyer L.L."/>
            <person name="Roets F."/>
            <person name="Aylward J."/>
        </authorList>
    </citation>
    <scope>NUCLEOTIDE SEQUENCE [LARGE SCALE GENOMIC DNA]</scope>
    <source>
        <strain evidence="3">CMW44962</strain>
    </source>
</reference>
<dbReference type="OrthoDB" id="423498at2759"/>
<sequence>MALKHLFAVSLLTTPIFSQLQPPGVNTPVVTQYTNITSANVVVIDRYAAVLPYHYYRAPSAPGADIGFGETSVGNDSSFDLVATADFLVFDASRGLEALGPNPTYEVIFNVSKAVHEAPVYVPSLNKLFLSQLAPPSGYLPQLVVDLNQDPPTLSEYLSDPPVYAPNGGTFHDGLIYWGASGGIDSLGGTEQRPGIRTLDPLTNKTVTLLNNYFGFYFNTVDDLVVDHSGAIWFTDPQYSWFNRLTDTAPQLRTASYRFDPKTGAVTIVDDTLIQPNGIAISPDCKYVYISDTGAVTGSILQDGPPGTPFNQTGIRTVYKFDLVDHGTNLANRRPIYYALEWVPDGLKMAANGWLATATGKGVDVLDEYGVLILRIQTNYIVQNFVWVGEDMTELWMMGQGGISRVTWDLKGQDVV</sequence>
<comment type="caution">
    <text evidence="3">The sequence shown here is derived from an EMBL/GenBank/DDBJ whole genome shotgun (WGS) entry which is preliminary data.</text>
</comment>
<evidence type="ECO:0000259" key="2">
    <source>
        <dbReference type="Pfam" id="PF08450"/>
    </source>
</evidence>
<dbReference type="EMBL" id="RIBY02002389">
    <property type="protein sequence ID" value="KAH9817387.1"/>
    <property type="molecule type" value="Genomic_DNA"/>
</dbReference>
<evidence type="ECO:0000313" key="4">
    <source>
        <dbReference type="Proteomes" id="UP001138500"/>
    </source>
</evidence>
<dbReference type="InterPro" id="IPR052988">
    <property type="entry name" value="Oryzine_lactonohydrolase"/>
</dbReference>
<gene>
    <name evidence="3" type="ORF">Tdes44962_MAKER05511</name>
</gene>
<dbReference type="Gene3D" id="2.120.10.30">
    <property type="entry name" value="TolB, C-terminal domain"/>
    <property type="match status" value="1"/>
</dbReference>
<dbReference type="PANTHER" id="PTHR47064:SF2">
    <property type="entry name" value="SMP-30_GLUCONOLACTONASE_LRE-LIKE REGION DOMAIN-CONTAINING PROTEIN-RELATED"/>
    <property type="match status" value="1"/>
</dbReference>
<organism evidence="3 4">
    <name type="scientific">Teratosphaeria destructans</name>
    <dbReference type="NCBI Taxonomy" id="418781"/>
    <lineage>
        <taxon>Eukaryota</taxon>
        <taxon>Fungi</taxon>
        <taxon>Dikarya</taxon>
        <taxon>Ascomycota</taxon>
        <taxon>Pezizomycotina</taxon>
        <taxon>Dothideomycetes</taxon>
        <taxon>Dothideomycetidae</taxon>
        <taxon>Mycosphaerellales</taxon>
        <taxon>Teratosphaeriaceae</taxon>
        <taxon>Teratosphaeria</taxon>
    </lineage>
</organism>
<dbReference type="AlphaFoldDB" id="A0A9W7VZ03"/>
<evidence type="ECO:0000256" key="1">
    <source>
        <dbReference type="SAM" id="SignalP"/>
    </source>
</evidence>
<dbReference type="SUPFAM" id="SSF63829">
    <property type="entry name" value="Calcium-dependent phosphotriesterase"/>
    <property type="match status" value="1"/>
</dbReference>
<dbReference type="InterPro" id="IPR013658">
    <property type="entry name" value="SGL"/>
</dbReference>
<reference evidence="3 4" key="1">
    <citation type="journal article" date="2018" name="IMA Fungus">
        <title>IMA Genome-F 10: Nine draft genome sequences of Claviceps purpurea s.lat., including C. arundinis, C. humidiphila, and C. cf. spartinae, pseudomolecules for the pitch canker pathogen Fusarium circinatum, draft genome of Davidsoniella eucalypti, Grosmannia galeiformis, Quambalaria eucalypti, and Teratosphaeria destructans.</title>
        <authorList>
            <person name="Wingfield B.D."/>
            <person name="Liu M."/>
            <person name="Nguyen H.D."/>
            <person name="Lane F.A."/>
            <person name="Morgan S.W."/>
            <person name="De Vos L."/>
            <person name="Wilken P.M."/>
            <person name="Duong T.A."/>
            <person name="Aylward J."/>
            <person name="Coetzee M.P."/>
            <person name="Dadej K."/>
            <person name="De Beer Z.W."/>
            <person name="Findlay W."/>
            <person name="Havenga M."/>
            <person name="Kolarik M."/>
            <person name="Menzies J.G."/>
            <person name="Naidoo K."/>
            <person name="Pochopski O."/>
            <person name="Shoukouhi P."/>
            <person name="Santana Q.C."/>
            <person name="Seifert K.A."/>
            <person name="Soal N."/>
            <person name="Steenkamp E.T."/>
            <person name="Tatham C.T."/>
            <person name="van der Nest M.A."/>
            <person name="Wingfield M.J."/>
        </authorList>
    </citation>
    <scope>NUCLEOTIDE SEQUENCE [LARGE SCALE GENOMIC DNA]</scope>
    <source>
        <strain evidence="3">CMW44962</strain>
    </source>
</reference>
<evidence type="ECO:0000313" key="3">
    <source>
        <dbReference type="EMBL" id="KAH9817387.1"/>
    </source>
</evidence>
<protein>
    <submittedName>
        <fullName evidence="3">SMP-30/Gluconolaconase/LRE-like region</fullName>
    </submittedName>
</protein>
<feature type="signal peptide" evidence="1">
    <location>
        <begin position="1"/>
        <end position="18"/>
    </location>
</feature>
<proteinExistence type="predicted"/>
<feature type="domain" description="SMP-30/Gluconolactonase/LRE-like region" evidence="2">
    <location>
        <begin position="313"/>
        <end position="397"/>
    </location>
</feature>
<keyword evidence="1" id="KW-0732">Signal</keyword>
<keyword evidence="4" id="KW-1185">Reference proteome</keyword>
<dbReference type="Pfam" id="PF08450">
    <property type="entry name" value="SGL"/>
    <property type="match status" value="2"/>
</dbReference>
<accession>A0A9W7VZ03</accession>
<feature type="chain" id="PRO_5040920626" evidence="1">
    <location>
        <begin position="19"/>
        <end position="416"/>
    </location>
</feature>
<dbReference type="InterPro" id="IPR011042">
    <property type="entry name" value="6-blade_b-propeller_TolB-like"/>
</dbReference>
<dbReference type="Proteomes" id="UP001138500">
    <property type="component" value="Unassembled WGS sequence"/>
</dbReference>
<name>A0A9W7VZ03_9PEZI</name>
<dbReference type="PANTHER" id="PTHR47064">
    <property type="entry name" value="PUTATIVE (AFU_ORTHOLOGUE AFUA_1G08990)-RELATED"/>
    <property type="match status" value="1"/>
</dbReference>
<feature type="domain" description="SMP-30/Gluconolactonase/LRE-like region" evidence="2">
    <location>
        <begin position="218"/>
        <end position="294"/>
    </location>
</feature>